<evidence type="ECO:0000313" key="3">
    <source>
        <dbReference type="Proteomes" id="UP000605992"/>
    </source>
</evidence>
<dbReference type="CDD" id="cd14797">
    <property type="entry name" value="DUF302"/>
    <property type="match status" value="1"/>
</dbReference>
<protein>
    <recommendedName>
        <fullName evidence="1">DUF302 domain-containing protein</fullName>
    </recommendedName>
</protein>
<dbReference type="SUPFAM" id="SSF103247">
    <property type="entry name" value="TT1751-like"/>
    <property type="match status" value="1"/>
</dbReference>
<comment type="caution">
    <text evidence="2">The sequence shown here is derived from an EMBL/GenBank/DDBJ whole genome shotgun (WGS) entry which is preliminary data.</text>
</comment>
<evidence type="ECO:0000313" key="2">
    <source>
        <dbReference type="EMBL" id="GII57108.1"/>
    </source>
</evidence>
<keyword evidence="3" id="KW-1185">Reference proteome</keyword>
<feature type="domain" description="DUF302" evidence="1">
    <location>
        <begin position="77"/>
        <end position="137"/>
    </location>
</feature>
<reference evidence="2" key="1">
    <citation type="submission" date="2021-01" db="EMBL/GenBank/DDBJ databases">
        <title>Whole genome shotgun sequence of Planotetraspora thailandica NBRC 104271.</title>
        <authorList>
            <person name="Komaki H."/>
            <person name="Tamura T."/>
        </authorList>
    </citation>
    <scope>NUCLEOTIDE SEQUENCE</scope>
    <source>
        <strain evidence="2">NBRC 104271</strain>
    </source>
</reference>
<dbReference type="EMBL" id="BOOR01000045">
    <property type="protein sequence ID" value="GII57108.1"/>
    <property type="molecule type" value="Genomic_DNA"/>
</dbReference>
<dbReference type="Gene3D" id="3.30.310.70">
    <property type="entry name" value="TT1751-like domain"/>
    <property type="match status" value="1"/>
</dbReference>
<dbReference type="AlphaFoldDB" id="A0A8J3XZA3"/>
<dbReference type="InterPro" id="IPR005180">
    <property type="entry name" value="DUF302"/>
</dbReference>
<accession>A0A8J3XZA3</accession>
<dbReference type="RefSeq" id="WP_203947239.1">
    <property type="nucleotide sequence ID" value="NZ_BOOR01000045.1"/>
</dbReference>
<dbReference type="Pfam" id="PF03625">
    <property type="entry name" value="DUF302"/>
    <property type="match status" value="1"/>
</dbReference>
<dbReference type="InterPro" id="IPR035923">
    <property type="entry name" value="TT1751-like_sf"/>
</dbReference>
<sequence>MTTRTHETIDTVHEVHRLAVAVDASFDDFKSRYERAVPRLDAQVFDRLMREHADWDNVLRATALNAPHGFIVYWSFDVTALMRLAGDTWRCTEYLMGNHTIAQRMFRHHPGIMLYAPLRTGIYEDWRGTTWFSVDQPSAQFASFGDPRIAEVGLELDHKLAALLDHLGVPPPARLTAR</sequence>
<proteinExistence type="predicted"/>
<gene>
    <name evidence="2" type="ORF">Pth03_54970</name>
</gene>
<evidence type="ECO:0000259" key="1">
    <source>
        <dbReference type="Pfam" id="PF03625"/>
    </source>
</evidence>
<dbReference type="Proteomes" id="UP000605992">
    <property type="component" value="Unassembled WGS sequence"/>
</dbReference>
<organism evidence="2 3">
    <name type="scientific">Planotetraspora thailandica</name>
    <dbReference type="NCBI Taxonomy" id="487172"/>
    <lineage>
        <taxon>Bacteria</taxon>
        <taxon>Bacillati</taxon>
        <taxon>Actinomycetota</taxon>
        <taxon>Actinomycetes</taxon>
        <taxon>Streptosporangiales</taxon>
        <taxon>Streptosporangiaceae</taxon>
        <taxon>Planotetraspora</taxon>
    </lineage>
</organism>
<name>A0A8J3XZA3_9ACTN</name>